<dbReference type="RefSeq" id="WP_091628510.1">
    <property type="nucleotide sequence ID" value="NZ_FOEF01000029.1"/>
</dbReference>
<proteinExistence type="predicted"/>
<protein>
    <submittedName>
        <fullName evidence="1">Uncharacterized protein</fullName>
    </submittedName>
</protein>
<organism evidence="1 2">
    <name type="scientific">Amycolatopsis saalfeldensis</name>
    <dbReference type="NCBI Taxonomy" id="394193"/>
    <lineage>
        <taxon>Bacteria</taxon>
        <taxon>Bacillati</taxon>
        <taxon>Actinomycetota</taxon>
        <taxon>Actinomycetes</taxon>
        <taxon>Pseudonocardiales</taxon>
        <taxon>Pseudonocardiaceae</taxon>
        <taxon>Amycolatopsis</taxon>
    </lineage>
</organism>
<evidence type="ECO:0000313" key="1">
    <source>
        <dbReference type="EMBL" id="SEP53688.1"/>
    </source>
</evidence>
<dbReference type="EMBL" id="FOEF01000029">
    <property type="protein sequence ID" value="SEP53688.1"/>
    <property type="molecule type" value="Genomic_DNA"/>
</dbReference>
<evidence type="ECO:0000313" key="2">
    <source>
        <dbReference type="Proteomes" id="UP000198582"/>
    </source>
</evidence>
<dbReference type="Proteomes" id="UP000198582">
    <property type="component" value="Unassembled WGS sequence"/>
</dbReference>
<keyword evidence="2" id="KW-1185">Reference proteome</keyword>
<reference evidence="1 2" key="1">
    <citation type="submission" date="2016-10" db="EMBL/GenBank/DDBJ databases">
        <authorList>
            <person name="de Groot N.N."/>
        </authorList>
    </citation>
    <scope>NUCLEOTIDE SEQUENCE [LARGE SCALE GENOMIC DNA]</scope>
    <source>
        <strain evidence="1 2">DSM 44993</strain>
    </source>
</reference>
<gene>
    <name evidence="1" type="ORF">SAMN04489732_129134</name>
</gene>
<accession>A0A1H8YQP0</accession>
<dbReference type="OrthoDB" id="3639464at2"/>
<name>A0A1H8YQP0_9PSEU</name>
<sequence length="293" mass="32534">MAVIHDDLNIQTIACTAPADGLSTRGAIHASYHTLTTRFGNPDFGTTDTAAEEATLWILDTPAGRAHLQSWLDVHHLHARPHTEVRWSIQTASDGVLPWVFKAVTGSTAAFPAGVDRFARTSSRETLTAAYVDYLYLRSQAMANWVNLQHRDSRSYRENWTLPRHLLGFALQVQEILLHFQWSHADAAERLAWIGVGKPALPPAPDLDHWRRYCRWQFVPVPTEAHPDGGDPDLAANLRERAEDAAWARDHVVRPSADGLVRTRKVDLFDEHAATLTALAGSPVGDLAAGNRR</sequence>
<dbReference type="AlphaFoldDB" id="A0A1H8YQP0"/>
<dbReference type="STRING" id="394193.SAMN04489732_129134"/>